<dbReference type="GeneID" id="8237043"/>
<name>E0W3F8_PEDHC</name>
<dbReference type="PANTHER" id="PTHR46588:SF1">
    <property type="entry name" value="SERINE_THREONINE_TYROSINE-INTERACTING PROTEIN"/>
    <property type="match status" value="1"/>
</dbReference>
<protein>
    <submittedName>
        <fullName evidence="4">Serine/threonine/tyrosine-interacting protein, putative</fullName>
        <ecNumber evidence="4">3.1.3.16</ecNumber>
    </submittedName>
</protein>
<dbReference type="Gene3D" id="3.90.190.10">
    <property type="entry name" value="Protein tyrosine phosphatase superfamily"/>
    <property type="match status" value="1"/>
</dbReference>
<dbReference type="VEuPathDB" id="VectorBase:PHUM604450"/>
<dbReference type="PROSITE" id="PS50054">
    <property type="entry name" value="TYR_PHOSPHATASE_DUAL"/>
    <property type="match status" value="1"/>
</dbReference>
<evidence type="ECO:0000313" key="5">
    <source>
        <dbReference type="EnsemblMetazoa" id="PHUM604450-PA"/>
    </source>
</evidence>
<feature type="domain" description="Tyrosine-protein phosphatase" evidence="2">
    <location>
        <begin position="28"/>
        <end position="176"/>
    </location>
</feature>
<evidence type="ECO:0000313" key="6">
    <source>
        <dbReference type="Proteomes" id="UP000009046"/>
    </source>
</evidence>
<dbReference type="PROSITE" id="PS50056">
    <property type="entry name" value="TYR_PHOSPHATASE_2"/>
    <property type="match status" value="1"/>
</dbReference>
<dbReference type="EnsemblMetazoa" id="PHUM604450-RA">
    <property type="protein sequence ID" value="PHUM604450-PA"/>
    <property type="gene ID" value="PHUM604450"/>
</dbReference>
<dbReference type="AlphaFoldDB" id="E0W3F8"/>
<dbReference type="GO" id="GO:0070372">
    <property type="term" value="P:regulation of ERK1 and ERK2 cascade"/>
    <property type="evidence" value="ECO:0007669"/>
    <property type="project" value="TreeGrafter"/>
</dbReference>
<evidence type="ECO:0000259" key="2">
    <source>
        <dbReference type="PROSITE" id="PS50054"/>
    </source>
</evidence>
<proteinExistence type="inferred from homology"/>
<evidence type="ECO:0000313" key="4">
    <source>
        <dbReference type="EMBL" id="EEB20164.1"/>
    </source>
</evidence>
<comment type="similarity">
    <text evidence="1">Belongs to the protein-tyrosine phosphatase family. Non-receptor class subfamily.</text>
</comment>
<keyword evidence="4" id="KW-0378">Hydrolase</keyword>
<dbReference type="CTD" id="8237043"/>
<dbReference type="Pfam" id="PF00782">
    <property type="entry name" value="DSPc"/>
    <property type="match status" value="1"/>
</dbReference>
<evidence type="ECO:0000259" key="3">
    <source>
        <dbReference type="PROSITE" id="PS50056"/>
    </source>
</evidence>
<dbReference type="SUPFAM" id="SSF52799">
    <property type="entry name" value="(Phosphotyrosine protein) phosphatases II"/>
    <property type="match status" value="1"/>
</dbReference>
<dbReference type="GO" id="GO:0005737">
    <property type="term" value="C:cytoplasm"/>
    <property type="evidence" value="ECO:0007669"/>
    <property type="project" value="TreeGrafter"/>
</dbReference>
<dbReference type="InterPro" id="IPR000340">
    <property type="entry name" value="Dual-sp_phosphatase_cat-dom"/>
</dbReference>
<dbReference type="InterPro" id="IPR000387">
    <property type="entry name" value="Tyr_Pase_dom"/>
</dbReference>
<dbReference type="GO" id="GO:0005654">
    <property type="term" value="C:nucleoplasm"/>
    <property type="evidence" value="ECO:0007669"/>
    <property type="project" value="TreeGrafter"/>
</dbReference>
<dbReference type="EMBL" id="AAZO01007393">
    <property type="status" value="NOT_ANNOTATED_CDS"/>
    <property type="molecule type" value="Genomic_DNA"/>
</dbReference>
<dbReference type="KEGG" id="phu:Phum_PHUM604450"/>
<dbReference type="HOGENOM" id="CLU_027074_7_0_1"/>
<dbReference type="InterPro" id="IPR029021">
    <property type="entry name" value="Prot-tyrosine_phosphatase-like"/>
</dbReference>
<dbReference type="RefSeq" id="XP_002432902.1">
    <property type="nucleotide sequence ID" value="XM_002432857.1"/>
</dbReference>
<feature type="domain" description="Tyrosine specific protein phosphatases" evidence="3">
    <location>
        <begin position="97"/>
        <end position="154"/>
    </location>
</feature>
<organism>
    <name type="scientific">Pediculus humanus subsp. corporis</name>
    <name type="common">Body louse</name>
    <dbReference type="NCBI Taxonomy" id="121224"/>
    <lineage>
        <taxon>Eukaryota</taxon>
        <taxon>Metazoa</taxon>
        <taxon>Ecdysozoa</taxon>
        <taxon>Arthropoda</taxon>
        <taxon>Hexapoda</taxon>
        <taxon>Insecta</taxon>
        <taxon>Pterygota</taxon>
        <taxon>Neoptera</taxon>
        <taxon>Paraneoptera</taxon>
        <taxon>Psocodea</taxon>
        <taxon>Troctomorpha</taxon>
        <taxon>Phthiraptera</taxon>
        <taxon>Anoplura</taxon>
        <taxon>Pediculidae</taxon>
        <taxon>Pediculus</taxon>
    </lineage>
</organism>
<sequence length="275" mass="31075">MEFSASLEFPKIPHIQEANEWAYIMRRTMQEIVPGLYLGPYSAATKSKLGVLLHNGITHVVCVRQDIEAHIIKPHFADRFKYLVLNIADTNTENIIRHFSNVCVFIEEAISNGGKCLVHSNAGISRSAALVMAYIMQKYGLTSREAFSLVQQRRFCINPNEGFMAQLSEFEPIYRAQQSRVNGQCSTENNRNKRRLDDLDETSCHKTLSHFSSMNGKIPIHEFVSCQKNIRSYSDNSLCNSLNLKNCNSMMIGRVIQNTQTSGGSLEAMDQEITS</sequence>
<dbReference type="InterPro" id="IPR020422">
    <property type="entry name" value="TYR_PHOSPHATASE_DUAL_dom"/>
</dbReference>
<dbReference type="OrthoDB" id="426001at2759"/>
<dbReference type="GO" id="GO:1990444">
    <property type="term" value="F:F-box domain binding"/>
    <property type="evidence" value="ECO:0007669"/>
    <property type="project" value="TreeGrafter"/>
</dbReference>
<dbReference type="eggNOG" id="KOG1716">
    <property type="taxonomic scope" value="Eukaryota"/>
</dbReference>
<reference evidence="5" key="3">
    <citation type="submission" date="2020-05" db="UniProtKB">
        <authorList>
            <consortium name="EnsemblMetazoa"/>
        </authorList>
    </citation>
    <scope>IDENTIFICATION</scope>
    <source>
        <strain evidence="5">USDA</strain>
    </source>
</reference>
<dbReference type="GO" id="GO:0004722">
    <property type="term" value="F:protein serine/threonine phosphatase activity"/>
    <property type="evidence" value="ECO:0007669"/>
    <property type="project" value="UniProtKB-EC"/>
</dbReference>
<dbReference type="STRING" id="121224.E0W3F8"/>
<keyword evidence="6" id="KW-1185">Reference proteome</keyword>
<dbReference type="InParanoid" id="E0W3F8"/>
<reference evidence="4" key="1">
    <citation type="submission" date="2007-04" db="EMBL/GenBank/DDBJ databases">
        <title>Annotation of Pediculus humanus corporis strain USDA.</title>
        <authorList>
            <person name="Kirkness E."/>
            <person name="Hannick L."/>
            <person name="Hass B."/>
            <person name="Bruggner R."/>
            <person name="Lawson D."/>
            <person name="Bidwell S."/>
            <person name="Joardar V."/>
            <person name="Caler E."/>
            <person name="Walenz B."/>
            <person name="Inman J."/>
            <person name="Schobel S."/>
            <person name="Galinsky K."/>
            <person name="Amedeo P."/>
            <person name="Strausberg R."/>
        </authorList>
    </citation>
    <scope>NUCLEOTIDE SEQUENCE</scope>
    <source>
        <strain evidence="4">USDA</strain>
    </source>
</reference>
<dbReference type="SMART" id="SM00195">
    <property type="entry name" value="DSPc"/>
    <property type="match status" value="1"/>
</dbReference>
<dbReference type="OMA" id="SAMKSKX"/>
<dbReference type="InterPro" id="IPR052449">
    <property type="entry name" value="STYX-Interacting_Phosphatase"/>
</dbReference>
<gene>
    <name evidence="5" type="primary">8237043</name>
    <name evidence="4" type="ORF">Phum_PHUM604450</name>
</gene>
<dbReference type="Proteomes" id="UP000009046">
    <property type="component" value="Unassembled WGS sequence"/>
</dbReference>
<dbReference type="PANTHER" id="PTHR46588">
    <property type="entry name" value="SERINE/THREONINE/TYROSINE-INTERACTING PROTEIN"/>
    <property type="match status" value="1"/>
</dbReference>
<dbReference type="CDD" id="cd14522">
    <property type="entry name" value="DSP_STYX"/>
    <property type="match status" value="1"/>
</dbReference>
<reference evidence="4" key="2">
    <citation type="submission" date="2007-04" db="EMBL/GenBank/DDBJ databases">
        <title>The genome of the human body louse.</title>
        <authorList>
            <consortium name="The Human Body Louse Genome Consortium"/>
            <person name="Kirkness E."/>
            <person name="Walenz B."/>
            <person name="Hass B."/>
            <person name="Bruggner R."/>
            <person name="Strausberg R."/>
        </authorList>
    </citation>
    <scope>NUCLEOTIDE SEQUENCE</scope>
    <source>
        <strain evidence="4">USDA</strain>
    </source>
</reference>
<dbReference type="GO" id="GO:0062026">
    <property type="term" value="P:negative regulation of SCF-dependent proteasomal ubiquitin-dependent catabolic process"/>
    <property type="evidence" value="ECO:0007669"/>
    <property type="project" value="TreeGrafter"/>
</dbReference>
<evidence type="ECO:0000256" key="1">
    <source>
        <dbReference type="ARBA" id="ARBA00009649"/>
    </source>
</evidence>
<accession>E0W3F8</accession>
<dbReference type="FunFam" id="3.90.190.10:FF:000036">
    <property type="entry name" value="Serine/threonine/tyrosine-interacting protein a"/>
    <property type="match status" value="1"/>
</dbReference>
<dbReference type="EMBL" id="DS235882">
    <property type="protein sequence ID" value="EEB20164.1"/>
    <property type="molecule type" value="Genomic_DNA"/>
</dbReference>
<dbReference type="EC" id="3.1.3.16" evidence="4"/>